<keyword evidence="2 4" id="KW-0863">Zinc-finger</keyword>
<proteinExistence type="predicted"/>
<feature type="zinc finger region" description="TRAF-type" evidence="4">
    <location>
        <begin position="348"/>
        <end position="399"/>
    </location>
</feature>
<organism evidence="7 8">
    <name type="scientific">Aspergillus homomorphus (strain CBS 101889)</name>
    <dbReference type="NCBI Taxonomy" id="1450537"/>
    <lineage>
        <taxon>Eukaryota</taxon>
        <taxon>Fungi</taxon>
        <taxon>Dikarya</taxon>
        <taxon>Ascomycota</taxon>
        <taxon>Pezizomycotina</taxon>
        <taxon>Eurotiomycetes</taxon>
        <taxon>Eurotiomycetidae</taxon>
        <taxon>Eurotiales</taxon>
        <taxon>Aspergillaceae</taxon>
        <taxon>Aspergillus</taxon>
        <taxon>Aspergillus subgen. Circumdati</taxon>
    </lineage>
</organism>
<evidence type="ECO:0000256" key="5">
    <source>
        <dbReference type="SAM" id="MobiDB-lite"/>
    </source>
</evidence>
<evidence type="ECO:0000256" key="1">
    <source>
        <dbReference type="ARBA" id="ARBA00022723"/>
    </source>
</evidence>
<dbReference type="Proteomes" id="UP000248961">
    <property type="component" value="Unassembled WGS sequence"/>
</dbReference>
<dbReference type="VEuPathDB" id="FungiDB:BO97DRAFT_129370"/>
<reference evidence="7 8" key="1">
    <citation type="submission" date="2018-02" db="EMBL/GenBank/DDBJ databases">
        <title>The genomes of Aspergillus section Nigri reveals drivers in fungal speciation.</title>
        <authorList>
            <consortium name="DOE Joint Genome Institute"/>
            <person name="Vesth T.C."/>
            <person name="Nybo J."/>
            <person name="Theobald S."/>
            <person name="Brandl J."/>
            <person name="Frisvad J.C."/>
            <person name="Nielsen K.F."/>
            <person name="Lyhne E.K."/>
            <person name="Kogle M.E."/>
            <person name="Kuo A."/>
            <person name="Riley R."/>
            <person name="Clum A."/>
            <person name="Nolan M."/>
            <person name="Lipzen A."/>
            <person name="Salamov A."/>
            <person name="Henrissat B."/>
            <person name="Wiebenga A."/>
            <person name="De vries R.P."/>
            <person name="Grigoriev I.V."/>
            <person name="Mortensen U.H."/>
            <person name="Andersen M.R."/>
            <person name="Baker S.E."/>
        </authorList>
    </citation>
    <scope>NUCLEOTIDE SEQUENCE [LARGE SCALE GENOMIC DNA]</scope>
    <source>
        <strain evidence="7 8">CBS 101889</strain>
    </source>
</reference>
<evidence type="ECO:0000313" key="8">
    <source>
        <dbReference type="Proteomes" id="UP000248961"/>
    </source>
</evidence>
<name>A0A395I862_ASPHC</name>
<evidence type="ECO:0000256" key="4">
    <source>
        <dbReference type="PROSITE-ProRule" id="PRU00207"/>
    </source>
</evidence>
<keyword evidence="1 4" id="KW-0479">Metal-binding</keyword>
<feature type="compositionally biased region" description="Basic residues" evidence="5">
    <location>
        <begin position="91"/>
        <end position="103"/>
    </location>
</feature>
<keyword evidence="3 4" id="KW-0862">Zinc</keyword>
<keyword evidence="8" id="KW-1185">Reference proteome</keyword>
<evidence type="ECO:0000313" key="7">
    <source>
        <dbReference type="EMBL" id="RAL16271.1"/>
    </source>
</evidence>
<gene>
    <name evidence="7" type="ORF">BO97DRAFT_129370</name>
</gene>
<dbReference type="RefSeq" id="XP_025555425.1">
    <property type="nucleotide sequence ID" value="XM_025690036.1"/>
</dbReference>
<protein>
    <recommendedName>
        <fullName evidence="6">TRAF-type domain-containing protein</fullName>
    </recommendedName>
</protein>
<sequence>MVNKNPGIISGVSLQVELRVKRLPGTCLLSSRSETYIRLNLPTPTLLWVILSPRNTSYHQNACSVPILSLIWRSLNPKQPLSRTDPVAMPKKQKPVQPKRKLPRVSPTGEVQCKEEARHRFQILSSTGAKVCCLICGGNMKNNVSQLNRHMKDNCSRNKHETRWVDRWTQAQLAELRSLYLIEDEVPQCPDCGHLLADWARTGLLGHIRQCPALLARCRQPRAAGEVDRPFVREYVEKHFSHSVAERPRIERTRGYFRIEGGVEEDDEDEEVPGGEIAAQRTMCRLCGEKLQLPWDLMIRSQRKIVLERHLIMCPGPGLEDTWYKLGASRSCDNIGCKETILHSELPAHRRQCPWRDLECPDATPGKLTCYGCGTEVGMASFEPHMKDCKKICRRCTYCGRRGFTPSEFKEHKKSCLMWRCYRCLDYCTWTYRNLHLKRCAFVRCRLCHQPRIPAGRQGDHAQKCRARRGQGHLLTNSDHKEQVSGEEQRGLELSDLSDLSSLSEVDTSGEGDEVDHLNKLKDDHLLLQIMISVSHEDRRQCSILL</sequence>
<dbReference type="EMBL" id="KZ824269">
    <property type="protein sequence ID" value="RAL16271.1"/>
    <property type="molecule type" value="Genomic_DNA"/>
</dbReference>
<evidence type="ECO:0000259" key="6">
    <source>
        <dbReference type="PROSITE" id="PS50145"/>
    </source>
</evidence>
<dbReference type="GO" id="GO:0008270">
    <property type="term" value="F:zinc ion binding"/>
    <property type="evidence" value="ECO:0007669"/>
    <property type="project" value="UniProtKB-KW"/>
</dbReference>
<dbReference type="GeneID" id="37194325"/>
<feature type="region of interest" description="Disordered" evidence="5">
    <location>
        <begin position="81"/>
        <end position="107"/>
    </location>
</feature>
<dbReference type="OrthoDB" id="265955at2759"/>
<accession>A0A395I862</accession>
<feature type="domain" description="TRAF-type" evidence="6">
    <location>
        <begin position="348"/>
        <end position="399"/>
    </location>
</feature>
<dbReference type="PROSITE" id="PS50145">
    <property type="entry name" value="ZF_TRAF"/>
    <property type="match status" value="1"/>
</dbReference>
<evidence type="ECO:0000256" key="2">
    <source>
        <dbReference type="ARBA" id="ARBA00022771"/>
    </source>
</evidence>
<dbReference type="InterPro" id="IPR001293">
    <property type="entry name" value="Znf_TRAF"/>
</dbReference>
<dbReference type="AlphaFoldDB" id="A0A395I862"/>
<evidence type="ECO:0000256" key="3">
    <source>
        <dbReference type="ARBA" id="ARBA00022833"/>
    </source>
</evidence>